<evidence type="ECO:0000256" key="1">
    <source>
        <dbReference type="SAM" id="SignalP"/>
    </source>
</evidence>
<proteinExistence type="predicted"/>
<sequence length="342" mass="36314">MSVLTAGALALLAACAHAPAVSEPTVAARELSPMEQALHAHVAELASDRYGGREVGTEGEALTLDYMQAQMAAAGLESGTHDPGHDWRKPFTFEGRRKKTVDTYNLIGRLPGTGPRFGAVLLVAHWDHLGKGRQCPRRGRDRICNGAIDNASGLAMMIEIARQLAKGPRPVRDVYFLASGGEEAGLKGAYDFAADPPVPLDKFVAVFNLDTEGLAPPGSPAVVLAGPRTEGLMALIDQTASDTGVTLVAPNERNLAFLKRQDGWAFASNEVPAVIVSAAFADDARFAAFLDRDYHRASDDVEHVELGAAADMVGFHVALIRRAASPATLPHEPRDEITANAP</sequence>
<dbReference type="PANTHER" id="PTHR12147">
    <property type="entry name" value="METALLOPEPTIDASE M28 FAMILY MEMBER"/>
    <property type="match status" value="1"/>
</dbReference>
<dbReference type="SUPFAM" id="SSF53187">
    <property type="entry name" value="Zn-dependent exopeptidases"/>
    <property type="match status" value="1"/>
</dbReference>
<dbReference type="GO" id="GO:0008235">
    <property type="term" value="F:metalloexopeptidase activity"/>
    <property type="evidence" value="ECO:0007669"/>
    <property type="project" value="InterPro"/>
</dbReference>
<dbReference type="EMBL" id="BMIO01000005">
    <property type="protein sequence ID" value="GGD44133.1"/>
    <property type="molecule type" value="Genomic_DNA"/>
</dbReference>
<feature type="domain" description="Peptidase M28" evidence="2">
    <location>
        <begin position="105"/>
        <end position="312"/>
    </location>
</feature>
<dbReference type="PANTHER" id="PTHR12147:SF26">
    <property type="entry name" value="PEPTIDASE M28 DOMAIN-CONTAINING PROTEIN"/>
    <property type="match status" value="1"/>
</dbReference>
<evidence type="ECO:0000313" key="4">
    <source>
        <dbReference type="Proteomes" id="UP000598997"/>
    </source>
</evidence>
<dbReference type="InterPro" id="IPR045175">
    <property type="entry name" value="M28_fam"/>
</dbReference>
<dbReference type="AlphaFoldDB" id="A0A917DKI2"/>
<feature type="chain" id="PRO_5036942131" description="Peptidase M28 domain-containing protein" evidence="1">
    <location>
        <begin position="19"/>
        <end position="342"/>
    </location>
</feature>
<organism evidence="3 4">
    <name type="scientific">Croceicoccus pelagius</name>
    <dbReference type="NCBI Taxonomy" id="1703341"/>
    <lineage>
        <taxon>Bacteria</taxon>
        <taxon>Pseudomonadati</taxon>
        <taxon>Pseudomonadota</taxon>
        <taxon>Alphaproteobacteria</taxon>
        <taxon>Sphingomonadales</taxon>
        <taxon>Erythrobacteraceae</taxon>
        <taxon>Croceicoccus</taxon>
    </lineage>
</organism>
<comment type="caution">
    <text evidence="3">The sequence shown here is derived from an EMBL/GenBank/DDBJ whole genome shotgun (WGS) entry which is preliminary data.</text>
</comment>
<name>A0A917DKI2_9SPHN</name>
<dbReference type="Pfam" id="PF04389">
    <property type="entry name" value="Peptidase_M28"/>
    <property type="match status" value="1"/>
</dbReference>
<dbReference type="GO" id="GO:0006508">
    <property type="term" value="P:proteolysis"/>
    <property type="evidence" value="ECO:0007669"/>
    <property type="project" value="InterPro"/>
</dbReference>
<reference evidence="3 4" key="1">
    <citation type="journal article" date="2014" name="Int. J. Syst. Evol. Microbiol.">
        <title>Complete genome sequence of Corynebacterium casei LMG S-19264T (=DSM 44701T), isolated from a smear-ripened cheese.</title>
        <authorList>
            <consortium name="US DOE Joint Genome Institute (JGI-PGF)"/>
            <person name="Walter F."/>
            <person name="Albersmeier A."/>
            <person name="Kalinowski J."/>
            <person name="Ruckert C."/>
        </authorList>
    </citation>
    <scope>NUCLEOTIDE SEQUENCE [LARGE SCALE GENOMIC DNA]</scope>
    <source>
        <strain evidence="3 4">CGMCC 1.15358</strain>
    </source>
</reference>
<evidence type="ECO:0000259" key="2">
    <source>
        <dbReference type="Pfam" id="PF04389"/>
    </source>
</evidence>
<accession>A0A917DKI2</accession>
<dbReference type="RefSeq" id="WP_172807428.1">
    <property type="nucleotide sequence ID" value="NZ_BMIO01000005.1"/>
</dbReference>
<dbReference type="Proteomes" id="UP000598997">
    <property type="component" value="Unassembled WGS sequence"/>
</dbReference>
<dbReference type="Gene3D" id="3.40.630.10">
    <property type="entry name" value="Zn peptidases"/>
    <property type="match status" value="1"/>
</dbReference>
<keyword evidence="4" id="KW-1185">Reference proteome</keyword>
<feature type="signal peptide" evidence="1">
    <location>
        <begin position="1"/>
        <end position="18"/>
    </location>
</feature>
<dbReference type="InterPro" id="IPR007484">
    <property type="entry name" value="Peptidase_M28"/>
</dbReference>
<protein>
    <recommendedName>
        <fullName evidence="2">Peptidase M28 domain-containing protein</fullName>
    </recommendedName>
</protein>
<evidence type="ECO:0000313" key="3">
    <source>
        <dbReference type="EMBL" id="GGD44133.1"/>
    </source>
</evidence>
<gene>
    <name evidence="3" type="ORF">GCM10010989_17870</name>
</gene>
<keyword evidence="1" id="KW-0732">Signal</keyword>